<comment type="caution">
    <text evidence="1">The sequence shown here is derived from an EMBL/GenBank/DDBJ whole genome shotgun (WGS) entry which is preliminary data.</text>
</comment>
<dbReference type="EMBL" id="QGKW02000007">
    <property type="protein sequence ID" value="KAF2619051.1"/>
    <property type="molecule type" value="Genomic_DNA"/>
</dbReference>
<evidence type="ECO:0000313" key="2">
    <source>
        <dbReference type="Proteomes" id="UP000712281"/>
    </source>
</evidence>
<proteinExistence type="predicted"/>
<reference evidence="1" key="1">
    <citation type="submission" date="2019-12" db="EMBL/GenBank/DDBJ databases">
        <title>Genome sequencing and annotation of Brassica cretica.</title>
        <authorList>
            <person name="Studholme D.J."/>
            <person name="Sarris P.F."/>
        </authorList>
    </citation>
    <scope>NUCLEOTIDE SEQUENCE</scope>
    <source>
        <strain evidence="1">PFS-001/15</strain>
        <tissue evidence="1">Leaf</tissue>
    </source>
</reference>
<name>A0A8S9MMH5_BRACR</name>
<dbReference type="Proteomes" id="UP000712281">
    <property type="component" value="Unassembled WGS sequence"/>
</dbReference>
<protein>
    <submittedName>
        <fullName evidence="1">Uncharacterized protein</fullName>
    </submittedName>
</protein>
<accession>A0A8S9MMH5</accession>
<gene>
    <name evidence="1" type="ORF">F2Q68_00040966</name>
</gene>
<sequence length="59" mass="6294">MNLSVTLCVDLLDDEEADEISLSGPDEIKTKDEKPVLTVILVCNRGSALNSYGLGSALK</sequence>
<dbReference type="AlphaFoldDB" id="A0A8S9MMH5"/>
<evidence type="ECO:0000313" key="1">
    <source>
        <dbReference type="EMBL" id="KAF2619051.1"/>
    </source>
</evidence>
<organism evidence="1 2">
    <name type="scientific">Brassica cretica</name>
    <name type="common">Mustard</name>
    <dbReference type="NCBI Taxonomy" id="69181"/>
    <lineage>
        <taxon>Eukaryota</taxon>
        <taxon>Viridiplantae</taxon>
        <taxon>Streptophyta</taxon>
        <taxon>Embryophyta</taxon>
        <taxon>Tracheophyta</taxon>
        <taxon>Spermatophyta</taxon>
        <taxon>Magnoliopsida</taxon>
        <taxon>eudicotyledons</taxon>
        <taxon>Gunneridae</taxon>
        <taxon>Pentapetalae</taxon>
        <taxon>rosids</taxon>
        <taxon>malvids</taxon>
        <taxon>Brassicales</taxon>
        <taxon>Brassicaceae</taxon>
        <taxon>Brassiceae</taxon>
        <taxon>Brassica</taxon>
    </lineage>
</organism>